<dbReference type="EMBL" id="UOGH01000198">
    <property type="protein sequence ID" value="VAX31151.1"/>
    <property type="molecule type" value="Genomic_DNA"/>
</dbReference>
<dbReference type="AlphaFoldDB" id="A0A3B1CX80"/>
<dbReference type="PANTHER" id="PTHR34301:SF8">
    <property type="entry name" value="ATPASE DOMAIN-CONTAINING PROTEIN"/>
    <property type="match status" value="1"/>
</dbReference>
<name>A0A3B1CX80_9ZZZZ</name>
<dbReference type="PANTHER" id="PTHR34301">
    <property type="entry name" value="DNA-BINDING PROTEIN-RELATED"/>
    <property type="match status" value="1"/>
</dbReference>
<dbReference type="Gene3D" id="3.40.50.300">
    <property type="entry name" value="P-loop containing nucleotide triphosphate hydrolases"/>
    <property type="match status" value="1"/>
</dbReference>
<evidence type="ECO:0000313" key="1">
    <source>
        <dbReference type="EMBL" id="VAX31151.1"/>
    </source>
</evidence>
<sequence>MPAISNPFTLGIVSKKDFCNRNEELENLLSHARGGNNVVLLSPRRFGKSSLVYKTLEVLEREGFLCVYVDLFPVISERDFIERFSVGVFKGIGRGADPR</sequence>
<organism evidence="1">
    <name type="scientific">hydrothermal vent metagenome</name>
    <dbReference type="NCBI Taxonomy" id="652676"/>
    <lineage>
        <taxon>unclassified sequences</taxon>
        <taxon>metagenomes</taxon>
        <taxon>ecological metagenomes</taxon>
    </lineage>
</organism>
<proteinExistence type="predicted"/>
<accession>A0A3B1CX80</accession>
<reference evidence="1" key="1">
    <citation type="submission" date="2018-06" db="EMBL/GenBank/DDBJ databases">
        <authorList>
            <person name="Zhirakovskaya E."/>
        </authorList>
    </citation>
    <scope>NUCLEOTIDE SEQUENCE</scope>
</reference>
<protein>
    <recommendedName>
        <fullName evidence="2">ATPase domain-containing protein</fullName>
    </recommendedName>
</protein>
<dbReference type="SUPFAM" id="SSF52540">
    <property type="entry name" value="P-loop containing nucleoside triphosphate hydrolases"/>
    <property type="match status" value="1"/>
</dbReference>
<gene>
    <name evidence="1" type="ORF">MNBD_NITROSPIRAE02-1212</name>
</gene>
<dbReference type="InterPro" id="IPR027417">
    <property type="entry name" value="P-loop_NTPase"/>
</dbReference>
<evidence type="ECO:0008006" key="2">
    <source>
        <dbReference type="Google" id="ProtNLM"/>
    </source>
</evidence>
<feature type="non-terminal residue" evidence="1">
    <location>
        <position position="99"/>
    </location>
</feature>